<evidence type="ECO:0000313" key="4">
    <source>
        <dbReference type="EMBL" id="ADQ80643.1"/>
    </source>
</evidence>
<evidence type="ECO:0000259" key="2">
    <source>
        <dbReference type="Pfam" id="PF04773"/>
    </source>
</evidence>
<name>E4T7E9_PALPW</name>
<dbReference type="InterPro" id="IPR006860">
    <property type="entry name" value="FecR"/>
</dbReference>
<keyword evidence="1" id="KW-0812">Transmembrane</keyword>
<dbReference type="Pfam" id="PF16344">
    <property type="entry name" value="FecR_C"/>
    <property type="match status" value="1"/>
</dbReference>
<dbReference type="HOGENOM" id="CLU_050192_2_2_10"/>
<dbReference type="PIRSF" id="PIRSF018266">
    <property type="entry name" value="FecR"/>
    <property type="match status" value="1"/>
</dbReference>
<gene>
    <name evidence="4" type="ordered locus">Palpr_2511</name>
</gene>
<dbReference type="GO" id="GO:0016989">
    <property type="term" value="F:sigma factor antagonist activity"/>
    <property type="evidence" value="ECO:0007669"/>
    <property type="project" value="TreeGrafter"/>
</dbReference>
<feature type="domain" description="FecR protein" evidence="2">
    <location>
        <begin position="136"/>
        <end position="222"/>
    </location>
</feature>
<keyword evidence="5" id="KW-1185">Reference proteome</keyword>
<dbReference type="InterPro" id="IPR012373">
    <property type="entry name" value="Ferrdict_sens_TM"/>
</dbReference>
<dbReference type="PANTHER" id="PTHR30273">
    <property type="entry name" value="PERIPLASMIC SIGNAL SENSOR AND SIGMA FACTOR ACTIVATOR FECR-RELATED"/>
    <property type="match status" value="1"/>
</dbReference>
<feature type="domain" description="Protein FecR C-terminal" evidence="3">
    <location>
        <begin position="267"/>
        <end position="336"/>
    </location>
</feature>
<dbReference type="eggNOG" id="COG3712">
    <property type="taxonomic scope" value="Bacteria"/>
</dbReference>
<dbReference type="STRING" id="694427.Palpr_2511"/>
<dbReference type="OrthoDB" id="653086at2"/>
<accession>E4T7E9</accession>
<evidence type="ECO:0000256" key="1">
    <source>
        <dbReference type="SAM" id="Phobius"/>
    </source>
</evidence>
<dbReference type="KEGG" id="ppn:Palpr_2511"/>
<dbReference type="Pfam" id="PF04773">
    <property type="entry name" value="FecR"/>
    <property type="match status" value="1"/>
</dbReference>
<dbReference type="InterPro" id="IPR032508">
    <property type="entry name" value="FecR_C"/>
</dbReference>
<dbReference type="Gene3D" id="3.55.50.30">
    <property type="match status" value="1"/>
</dbReference>
<evidence type="ECO:0000313" key="5">
    <source>
        <dbReference type="Proteomes" id="UP000008718"/>
    </source>
</evidence>
<protein>
    <submittedName>
        <fullName evidence="4">Anti-FecI sigma factor, FecR</fullName>
    </submittedName>
</protein>
<reference evidence="4 5" key="2">
    <citation type="journal article" date="2011" name="Stand. Genomic Sci.">
        <title>Complete genome sequence of Paludibacter propionicigenes type strain (WB4).</title>
        <authorList>
            <person name="Gronow S."/>
            <person name="Munk C."/>
            <person name="Lapidus A."/>
            <person name="Nolan M."/>
            <person name="Lucas S."/>
            <person name="Hammon N."/>
            <person name="Deshpande S."/>
            <person name="Cheng J.F."/>
            <person name="Tapia R."/>
            <person name="Han C."/>
            <person name="Goodwin L."/>
            <person name="Pitluck S."/>
            <person name="Liolios K."/>
            <person name="Ivanova N."/>
            <person name="Mavromatis K."/>
            <person name="Mikhailova N."/>
            <person name="Pati A."/>
            <person name="Chen A."/>
            <person name="Palaniappan K."/>
            <person name="Land M."/>
            <person name="Hauser L."/>
            <person name="Chang Y.J."/>
            <person name="Jeffries C.D."/>
            <person name="Brambilla E."/>
            <person name="Rohde M."/>
            <person name="Goker M."/>
            <person name="Detter J.C."/>
            <person name="Woyke T."/>
            <person name="Bristow J."/>
            <person name="Eisen J.A."/>
            <person name="Markowitz V."/>
            <person name="Hugenholtz P."/>
            <person name="Kyrpides N.C."/>
            <person name="Klenk H.P."/>
        </authorList>
    </citation>
    <scope>NUCLEOTIDE SEQUENCE [LARGE SCALE GENOMIC DNA]</scope>
    <source>
        <strain evidence="5">DSM 17365 / JCM 13257 / WB4</strain>
    </source>
</reference>
<organism evidence="4 5">
    <name type="scientific">Paludibacter propionicigenes (strain DSM 17365 / JCM 13257 / WB4)</name>
    <dbReference type="NCBI Taxonomy" id="694427"/>
    <lineage>
        <taxon>Bacteria</taxon>
        <taxon>Pseudomonadati</taxon>
        <taxon>Bacteroidota</taxon>
        <taxon>Bacteroidia</taxon>
        <taxon>Bacteroidales</taxon>
        <taxon>Paludibacteraceae</taxon>
        <taxon>Paludibacter</taxon>
    </lineage>
</organism>
<feature type="transmembrane region" description="Helical" evidence="1">
    <location>
        <begin position="90"/>
        <end position="108"/>
    </location>
</feature>
<dbReference type="Proteomes" id="UP000008718">
    <property type="component" value="Chromosome"/>
</dbReference>
<evidence type="ECO:0000259" key="3">
    <source>
        <dbReference type="Pfam" id="PF16344"/>
    </source>
</evidence>
<keyword evidence="1" id="KW-1133">Transmembrane helix</keyword>
<reference key="1">
    <citation type="submission" date="2010-11" db="EMBL/GenBank/DDBJ databases">
        <title>The complete genome of Paludibacter propionicigenes DSM 17365.</title>
        <authorList>
            <consortium name="US DOE Joint Genome Institute (JGI-PGF)"/>
            <person name="Lucas S."/>
            <person name="Copeland A."/>
            <person name="Lapidus A."/>
            <person name="Bruce D."/>
            <person name="Goodwin L."/>
            <person name="Pitluck S."/>
            <person name="Kyrpides N."/>
            <person name="Mavromatis K."/>
            <person name="Ivanova N."/>
            <person name="Munk A.C."/>
            <person name="Brettin T."/>
            <person name="Detter J.C."/>
            <person name="Han C."/>
            <person name="Tapia R."/>
            <person name="Land M."/>
            <person name="Hauser L."/>
            <person name="Markowitz V."/>
            <person name="Cheng J.-F."/>
            <person name="Hugenholtz P."/>
            <person name="Woyke T."/>
            <person name="Wu D."/>
            <person name="Gronow S."/>
            <person name="Wellnitz S."/>
            <person name="Brambilla E."/>
            <person name="Klenk H.-P."/>
            <person name="Eisen J.A."/>
        </authorList>
    </citation>
    <scope>NUCLEOTIDE SEQUENCE</scope>
    <source>
        <strain>WB4</strain>
    </source>
</reference>
<sequence length="343" mass="37811">MKSDRLNYLMQRYFAQECTAEEKEELALLIDAVRNEELKSQLLEQWENYNSKSVLSENKTQRILHGILTSSAAEETAPLKNKPLIFRFRTIAAVAASVVILLSLGLFLQKSGNPASEKIVAKTPMISPQQPASFTRNVVLSDGSTVVLRAGSTINYPQAFTGKTREITLVGEAYFDIKHDSRKPFIIHTGSVKTTVLGTAFDIKAWAGQKDVTVSVTRGRVKVENDSRLLAVLSVNQSVSYNTEASTAKHETVDAGTIVNTWTKQDLEFDHVPFSSIASALSKRYGVNIEIPDQKIAGTSIVTSFSGTESIEDVLTVLCKITSNCDFEINKNNVTIKRTDNTN</sequence>
<dbReference type="AlphaFoldDB" id="E4T7E9"/>
<dbReference type="RefSeq" id="WP_013446012.1">
    <property type="nucleotide sequence ID" value="NC_014734.1"/>
</dbReference>
<dbReference type="PANTHER" id="PTHR30273:SF2">
    <property type="entry name" value="PROTEIN FECR"/>
    <property type="match status" value="1"/>
</dbReference>
<dbReference type="Gene3D" id="2.60.120.1440">
    <property type="match status" value="1"/>
</dbReference>
<proteinExistence type="predicted"/>
<keyword evidence="1" id="KW-0472">Membrane</keyword>
<dbReference type="EMBL" id="CP002345">
    <property type="protein sequence ID" value="ADQ80643.1"/>
    <property type="molecule type" value="Genomic_DNA"/>
</dbReference>